<reference evidence="1" key="1">
    <citation type="journal article" date="2015" name="Nature">
        <title>Complex archaea that bridge the gap between prokaryotes and eukaryotes.</title>
        <authorList>
            <person name="Spang A."/>
            <person name="Saw J.H."/>
            <person name="Jorgensen S.L."/>
            <person name="Zaremba-Niedzwiedzka K."/>
            <person name="Martijn J."/>
            <person name="Lind A.E."/>
            <person name="van Eijk R."/>
            <person name="Schleper C."/>
            <person name="Guy L."/>
            <person name="Ettema T.J."/>
        </authorList>
    </citation>
    <scope>NUCLEOTIDE SEQUENCE</scope>
</reference>
<name>A0A0F9B9V6_9ZZZZ</name>
<organism evidence="1">
    <name type="scientific">marine sediment metagenome</name>
    <dbReference type="NCBI Taxonomy" id="412755"/>
    <lineage>
        <taxon>unclassified sequences</taxon>
        <taxon>metagenomes</taxon>
        <taxon>ecological metagenomes</taxon>
    </lineage>
</organism>
<accession>A0A0F9B9V6</accession>
<gene>
    <name evidence="1" type="ORF">LCGC14_2752860</name>
</gene>
<proteinExistence type="predicted"/>
<dbReference type="AlphaFoldDB" id="A0A0F9B9V6"/>
<comment type="caution">
    <text evidence="1">The sequence shown here is derived from an EMBL/GenBank/DDBJ whole genome shotgun (WGS) entry which is preliminary data.</text>
</comment>
<evidence type="ECO:0000313" key="1">
    <source>
        <dbReference type="EMBL" id="KKK87474.1"/>
    </source>
</evidence>
<feature type="non-terminal residue" evidence="1">
    <location>
        <position position="1"/>
    </location>
</feature>
<dbReference type="EMBL" id="LAZR01050385">
    <property type="protein sequence ID" value="KKK87474.1"/>
    <property type="molecule type" value="Genomic_DNA"/>
</dbReference>
<sequence length="126" mass="14621">WVECETKNNLVKYAAYVNAVIQNLPLVTEYVIYSPVVDPTDNHHQWDPIECYLEEWINEFRAFDVKVNEEKHPLITDIETLKKFQSTMIISTSDLRILKDFLPDIFSGVFTSNIPHLGTDNYVASI</sequence>
<protein>
    <submittedName>
        <fullName evidence="1">Uncharacterized protein</fullName>
    </submittedName>
</protein>